<dbReference type="EMBL" id="RSAA01000011">
    <property type="protein sequence ID" value="RRO16688.1"/>
    <property type="molecule type" value="Genomic_DNA"/>
</dbReference>
<feature type="domain" description="Putative host cell surface-exposed lipoprotein Ltp-like HTH region" evidence="3">
    <location>
        <begin position="180"/>
        <end position="227"/>
    </location>
</feature>
<evidence type="ECO:0000256" key="2">
    <source>
        <dbReference type="SAM" id="Phobius"/>
    </source>
</evidence>
<sequence length="229" mass="23801">MSSTPFDPSAAPPPQQPSSTPANGLGTASMVLGIVGVVLAFIPIIGVLAWPTVIVGLVLGIIALLRVRAGTATNKGQSITGIVLSGVGLGICLIWLVVLAAATGPTPLPQSSPAGGAGGVSVTEPQYPSREHENAYESAQSYLRSGHFSEAGLIDQLSSQYADQYPRDVAEWAVANVHADWNAEALEAAQSYLDSGSFSTSGLRDQLTSQYGEQFTPEQADFAITHLPR</sequence>
<feature type="domain" description="Putative host cell surface-exposed lipoprotein Ltp-like HTH region" evidence="3">
    <location>
        <begin position="131"/>
        <end position="177"/>
    </location>
</feature>
<dbReference type="Gene3D" id="1.10.10.10">
    <property type="entry name" value="Winged helix-like DNA-binding domain superfamily/Winged helix DNA-binding domain"/>
    <property type="match status" value="2"/>
</dbReference>
<feature type="transmembrane region" description="Helical" evidence="2">
    <location>
        <begin position="21"/>
        <end position="42"/>
    </location>
</feature>
<dbReference type="InterPro" id="IPR036388">
    <property type="entry name" value="WH-like_DNA-bd_sf"/>
</dbReference>
<dbReference type="Proteomes" id="UP000274515">
    <property type="component" value="Unassembled WGS sequence"/>
</dbReference>
<evidence type="ECO:0000313" key="5">
    <source>
        <dbReference type="Proteomes" id="UP000274515"/>
    </source>
</evidence>
<dbReference type="Pfam" id="PF07553">
    <property type="entry name" value="Lipoprotein_Ltp"/>
    <property type="match status" value="2"/>
</dbReference>
<protein>
    <recommendedName>
        <fullName evidence="3">Putative host cell surface-exposed lipoprotein Ltp-like HTH region domain-containing protein</fullName>
    </recommendedName>
</protein>
<feature type="region of interest" description="Disordered" evidence="1">
    <location>
        <begin position="110"/>
        <end position="133"/>
    </location>
</feature>
<dbReference type="InterPro" id="IPR011434">
    <property type="entry name" value="Ltp-like_HTH"/>
</dbReference>
<feature type="transmembrane region" description="Helical" evidence="2">
    <location>
        <begin position="79"/>
        <end position="102"/>
    </location>
</feature>
<name>A0A426JU37_9PSEU</name>
<keyword evidence="2" id="KW-0472">Membrane</keyword>
<feature type="region of interest" description="Disordered" evidence="1">
    <location>
        <begin position="1"/>
        <end position="22"/>
    </location>
</feature>
<gene>
    <name evidence="4" type="ORF">EIL87_12775</name>
</gene>
<keyword evidence="5" id="KW-1185">Reference proteome</keyword>
<dbReference type="RefSeq" id="WP_125090577.1">
    <property type="nucleotide sequence ID" value="NZ_RSAA01000011.1"/>
</dbReference>
<dbReference type="AlphaFoldDB" id="A0A426JU37"/>
<accession>A0A426JU37</accession>
<keyword evidence="2" id="KW-1133">Transmembrane helix</keyword>
<keyword evidence="2" id="KW-0812">Transmembrane</keyword>
<reference evidence="4 5" key="1">
    <citation type="submission" date="2018-11" db="EMBL/GenBank/DDBJ databases">
        <title>Saccharopolyspora rhizosphaerae sp. nov., an actinomycete isolated from rhizosphere soil in Thailand.</title>
        <authorList>
            <person name="Intra B."/>
            <person name="Euanorasetr J."/>
            <person name="Take A."/>
            <person name="Inahashi Y."/>
            <person name="Mori M."/>
            <person name="Panbangred W."/>
            <person name="Matsumoto A."/>
        </authorList>
    </citation>
    <scope>NUCLEOTIDE SEQUENCE [LARGE SCALE GENOMIC DNA]</scope>
    <source>
        <strain evidence="4 5">H219</strain>
    </source>
</reference>
<comment type="caution">
    <text evidence="4">The sequence shown here is derived from an EMBL/GenBank/DDBJ whole genome shotgun (WGS) entry which is preliminary data.</text>
</comment>
<evidence type="ECO:0000256" key="1">
    <source>
        <dbReference type="SAM" id="MobiDB-lite"/>
    </source>
</evidence>
<dbReference type="OrthoDB" id="3556183at2"/>
<organism evidence="4 5">
    <name type="scientific">Saccharopolyspora rhizosphaerae</name>
    <dbReference type="NCBI Taxonomy" id="2492662"/>
    <lineage>
        <taxon>Bacteria</taxon>
        <taxon>Bacillati</taxon>
        <taxon>Actinomycetota</taxon>
        <taxon>Actinomycetes</taxon>
        <taxon>Pseudonocardiales</taxon>
        <taxon>Pseudonocardiaceae</taxon>
        <taxon>Saccharopolyspora</taxon>
    </lineage>
</organism>
<evidence type="ECO:0000313" key="4">
    <source>
        <dbReference type="EMBL" id="RRO16688.1"/>
    </source>
</evidence>
<proteinExistence type="predicted"/>
<evidence type="ECO:0000259" key="3">
    <source>
        <dbReference type="Pfam" id="PF07553"/>
    </source>
</evidence>